<reference evidence="9" key="1">
    <citation type="submission" date="2023-07" db="EMBL/GenBank/DDBJ databases">
        <title>FDA dAtabase for Regulatory Grade micrObial Sequences (FDA-ARGOS): Supporting development and validation of Infectious Disease Dx tests.</title>
        <authorList>
            <person name="Sproer C."/>
            <person name="Gronow S."/>
            <person name="Severitt S."/>
            <person name="Schroder I."/>
            <person name="Tallon L."/>
            <person name="Sadzewicz L."/>
            <person name="Zhao X."/>
            <person name="Boylan J."/>
            <person name="Ott S."/>
            <person name="Bowen H."/>
            <person name="Vavikolanu K."/>
            <person name="Hazen T."/>
            <person name="Aluvathingal J."/>
            <person name="Nadendla S."/>
            <person name="Lowell S."/>
            <person name="Myers T."/>
            <person name="Yan Y."/>
        </authorList>
    </citation>
    <scope>NUCLEOTIDE SEQUENCE [LARGE SCALE GENOMIC DNA]</scope>
    <source>
        <strain evidence="9">FDAARGOS_1538</strain>
    </source>
</reference>
<dbReference type="NCBIfam" id="NF002794">
    <property type="entry name" value="PRK02925.1"/>
    <property type="match status" value="1"/>
</dbReference>
<evidence type="ECO:0000256" key="4">
    <source>
        <dbReference type="ARBA" id="ARBA00012546"/>
    </source>
</evidence>
<comment type="pathway">
    <text evidence="2 7">Carbohydrate metabolism; pentose and glucuronate interconversion.</text>
</comment>
<comment type="caution">
    <text evidence="8">The sequence shown here is derived from an EMBL/GenBank/DDBJ whole genome shotgun (WGS) entry which is preliminary data.</text>
</comment>
<dbReference type="EC" id="5.3.1.12" evidence="4 7"/>
<comment type="similarity">
    <text evidence="3 7">Belongs to the metallo-dependent hydrolases superfamily. Uronate isomerase family.</text>
</comment>
<evidence type="ECO:0000256" key="5">
    <source>
        <dbReference type="ARBA" id="ARBA00020555"/>
    </source>
</evidence>
<evidence type="ECO:0000256" key="1">
    <source>
        <dbReference type="ARBA" id="ARBA00001165"/>
    </source>
</evidence>
<evidence type="ECO:0000313" key="8">
    <source>
        <dbReference type="EMBL" id="MCA2097071.1"/>
    </source>
</evidence>
<gene>
    <name evidence="7 8" type="primary">uxaC</name>
    <name evidence="8" type="ORF">LDJ82_09215</name>
</gene>
<dbReference type="HAMAP" id="MF_00675">
    <property type="entry name" value="UxaC"/>
    <property type="match status" value="1"/>
</dbReference>
<dbReference type="PANTHER" id="PTHR30068">
    <property type="entry name" value="URONATE ISOMERASE"/>
    <property type="match status" value="1"/>
</dbReference>
<dbReference type="GO" id="GO:0008880">
    <property type="term" value="F:glucuronate isomerase activity"/>
    <property type="evidence" value="ECO:0007669"/>
    <property type="project" value="UniProtKB-EC"/>
</dbReference>
<comment type="catalytic activity">
    <reaction evidence="7">
        <text>aldehydo-D-galacturonate = keto-D-tagaturonate</text>
        <dbReference type="Rhea" id="RHEA:27702"/>
        <dbReference type="ChEBI" id="CHEBI:12952"/>
        <dbReference type="ChEBI" id="CHEBI:17886"/>
    </reaction>
</comment>
<dbReference type="EMBL" id="JAIWIY010000001">
    <property type="protein sequence ID" value="MCA2097071.1"/>
    <property type="molecule type" value="Genomic_DNA"/>
</dbReference>
<evidence type="ECO:0000256" key="6">
    <source>
        <dbReference type="ARBA" id="ARBA00023235"/>
    </source>
</evidence>
<dbReference type="Pfam" id="PF02614">
    <property type="entry name" value="UxaC"/>
    <property type="match status" value="1"/>
</dbReference>
<dbReference type="Gene3D" id="3.20.20.140">
    <property type="entry name" value="Metal-dependent hydrolases"/>
    <property type="match status" value="1"/>
</dbReference>
<organism evidence="8 9">
    <name type="scientific">Anaerococcus degeneri</name>
    <dbReference type="NCBI Taxonomy" id="361500"/>
    <lineage>
        <taxon>Bacteria</taxon>
        <taxon>Bacillati</taxon>
        <taxon>Bacillota</taxon>
        <taxon>Tissierellia</taxon>
        <taxon>Tissierellales</taxon>
        <taxon>Peptoniphilaceae</taxon>
        <taxon>Anaerococcus</taxon>
    </lineage>
</organism>
<name>A0ABS7YZC2_9FIRM</name>
<dbReference type="SUPFAM" id="SSF51556">
    <property type="entry name" value="Metallo-dependent hydrolases"/>
    <property type="match status" value="1"/>
</dbReference>
<accession>A0ABS7YZC2</accession>
<evidence type="ECO:0000256" key="2">
    <source>
        <dbReference type="ARBA" id="ARBA00004892"/>
    </source>
</evidence>
<proteinExistence type="inferred from homology"/>
<evidence type="ECO:0000256" key="3">
    <source>
        <dbReference type="ARBA" id="ARBA00008397"/>
    </source>
</evidence>
<dbReference type="Gene3D" id="1.10.2020.10">
    <property type="entry name" value="uronate isomerase, domain 2, chain A"/>
    <property type="match status" value="1"/>
</dbReference>
<dbReference type="RefSeq" id="WP_209771578.1">
    <property type="nucleotide sequence ID" value="NZ_JAGGLO010000001.1"/>
</dbReference>
<dbReference type="Proteomes" id="UP001198374">
    <property type="component" value="Unassembled WGS sequence"/>
</dbReference>
<evidence type="ECO:0000313" key="9">
    <source>
        <dbReference type="Proteomes" id="UP001198374"/>
    </source>
</evidence>
<sequence length="470" mass="54414">MKKFLDENFMINNEFGQMLYHKYAAKMPIFDFHCHLEAKEIYENKNIPSITEAWLGGDHYKWRMMRACGVEEKYITGDGSDFEKFEKYAEVIPNLIGNPIYHWTHLELKNFFGIDYPLNKDNAKEIFDKCNELLAKDEFKPRGLIEMSNVAAVCTTNDPAEDLTYHKLLAEDDSFKVKVLPAYRPDNALYIEKDGFKDYIKKLSDSVGFEIENYSDIKKALVNRMEYFKESGCMASDQAYAFIPYKRASEEELNEIVQKKLSGKKVCSECEEKYKTELTIFLAKEYKKLDWAMEIHVGVIRNNSKVLFEKLGPDVGGDSQNDLSYAENLANLLSDFEENDGLPRTVIFPLNPKDHFPIATIGGSFNRANPDNMQNIQLGTAWWHLDHKEGMIEQLKVFSSVGVLSKFIGMLTDSRSFLSYPRHEYFRRILCNFIGELVENGEYPADEEFLGKVVEDICYNNARKYIKIDL</sequence>
<comment type="catalytic activity">
    <reaction evidence="1 7">
        <text>D-glucuronate = D-fructuronate</text>
        <dbReference type="Rhea" id="RHEA:13049"/>
        <dbReference type="ChEBI" id="CHEBI:58720"/>
        <dbReference type="ChEBI" id="CHEBI:59863"/>
        <dbReference type="EC" id="5.3.1.12"/>
    </reaction>
</comment>
<keyword evidence="9" id="KW-1185">Reference proteome</keyword>
<dbReference type="InterPro" id="IPR003766">
    <property type="entry name" value="Uronate_isomerase"/>
</dbReference>
<dbReference type="InterPro" id="IPR032466">
    <property type="entry name" value="Metal_Hydrolase"/>
</dbReference>
<dbReference type="PANTHER" id="PTHR30068:SF4">
    <property type="entry name" value="URONATE ISOMERASE"/>
    <property type="match status" value="1"/>
</dbReference>
<keyword evidence="6 7" id="KW-0413">Isomerase</keyword>
<evidence type="ECO:0000256" key="7">
    <source>
        <dbReference type="HAMAP-Rule" id="MF_00675"/>
    </source>
</evidence>
<protein>
    <recommendedName>
        <fullName evidence="5 7">Uronate isomerase</fullName>
        <ecNumber evidence="4 7">5.3.1.12</ecNumber>
    </recommendedName>
    <alternativeName>
        <fullName evidence="7">Glucuronate isomerase</fullName>
    </alternativeName>
    <alternativeName>
        <fullName evidence="7">Uronic isomerase</fullName>
    </alternativeName>
</protein>